<evidence type="ECO:0000259" key="5">
    <source>
        <dbReference type="PROSITE" id="PS50893"/>
    </source>
</evidence>
<dbReference type="SMART" id="SM00382">
    <property type="entry name" value="AAA"/>
    <property type="match status" value="1"/>
</dbReference>
<keyword evidence="4 6" id="KW-0067">ATP-binding</keyword>
<keyword evidence="3" id="KW-0547">Nucleotide-binding</keyword>
<dbReference type="PROSITE" id="PS00211">
    <property type="entry name" value="ABC_TRANSPORTER_1"/>
    <property type="match status" value="1"/>
</dbReference>
<reference evidence="6 7" key="1">
    <citation type="submission" date="2022-05" db="EMBL/GenBank/DDBJ databases">
        <title>Genome Sequencing of Bee-Associated Microbes.</title>
        <authorList>
            <person name="Dunlap C."/>
        </authorList>
    </citation>
    <scope>NUCLEOTIDE SEQUENCE [LARGE SCALE GENOMIC DNA]</scope>
    <source>
        <strain evidence="6 7">NRRL B-14421</strain>
    </source>
</reference>
<dbReference type="SUPFAM" id="SSF52540">
    <property type="entry name" value="P-loop containing nucleoside triphosphate hydrolases"/>
    <property type="match status" value="1"/>
</dbReference>
<comment type="caution">
    <text evidence="6">The sequence shown here is derived from an EMBL/GenBank/DDBJ whole genome shotgun (WGS) entry which is preliminary data.</text>
</comment>
<dbReference type="PROSITE" id="PS50893">
    <property type="entry name" value="ABC_TRANSPORTER_2"/>
    <property type="match status" value="1"/>
</dbReference>
<dbReference type="Pfam" id="PF00005">
    <property type="entry name" value="ABC_tran"/>
    <property type="match status" value="1"/>
</dbReference>
<dbReference type="RefSeq" id="WP_268614372.1">
    <property type="nucleotide sequence ID" value="NZ_JAMDMX010000021.1"/>
</dbReference>
<accession>A0ABT4G9M6</accession>
<evidence type="ECO:0000256" key="3">
    <source>
        <dbReference type="ARBA" id="ARBA00022741"/>
    </source>
</evidence>
<dbReference type="InterPro" id="IPR003593">
    <property type="entry name" value="AAA+_ATPase"/>
</dbReference>
<evidence type="ECO:0000256" key="2">
    <source>
        <dbReference type="ARBA" id="ARBA00022448"/>
    </source>
</evidence>
<keyword evidence="2" id="KW-0813">Transport</keyword>
<feature type="domain" description="ABC transporter" evidence="5">
    <location>
        <begin position="11"/>
        <end position="239"/>
    </location>
</feature>
<proteinExistence type="inferred from homology"/>
<organism evidence="6 7">
    <name type="scientific">Paenibacillus alginolyticus</name>
    <dbReference type="NCBI Taxonomy" id="59839"/>
    <lineage>
        <taxon>Bacteria</taxon>
        <taxon>Bacillati</taxon>
        <taxon>Bacillota</taxon>
        <taxon>Bacilli</taxon>
        <taxon>Bacillales</taxon>
        <taxon>Paenibacillaceae</taxon>
        <taxon>Paenibacillus</taxon>
    </lineage>
</organism>
<dbReference type="PANTHER" id="PTHR43335:SF4">
    <property type="entry name" value="ABC TRANSPORTER, ATP-BINDING PROTEIN"/>
    <property type="match status" value="1"/>
</dbReference>
<evidence type="ECO:0000313" key="6">
    <source>
        <dbReference type="EMBL" id="MCY9692823.1"/>
    </source>
</evidence>
<gene>
    <name evidence="6" type="ORF">M5X19_07920</name>
</gene>
<keyword evidence="7" id="KW-1185">Reference proteome</keyword>
<dbReference type="InterPro" id="IPR027417">
    <property type="entry name" value="P-loop_NTPase"/>
</dbReference>
<evidence type="ECO:0000313" key="7">
    <source>
        <dbReference type="Proteomes" id="UP001527099"/>
    </source>
</evidence>
<dbReference type="InterPro" id="IPR017871">
    <property type="entry name" value="ABC_transporter-like_CS"/>
</dbReference>
<evidence type="ECO:0000256" key="4">
    <source>
        <dbReference type="ARBA" id="ARBA00022840"/>
    </source>
</evidence>
<sequence>MTATDAMTPIVKIDQITKRIGSKTIIDKLSFEVPRGEVFGFLGPNGAGKTTTIRMMVGLMSITEGDIRIGDYSIRTHFEQAIRHVGAIVENPEMYKFLSGYHNLVHYARMFPGIEEDRIQEVIDLVGMENRIHDKVKTYSLGMRQRLGIAQALLHKPSVLILDEPTNGLDPAGIRELRDHLRKLTREDGISVIVSSHLLSEMELMCDRVAIIQNGKLVDVRLIKEFGQADGKQQVAFEVASLDQALTVAAAHGAQVELAGDEIILILDRRDVAA</sequence>
<dbReference type="PANTHER" id="PTHR43335">
    <property type="entry name" value="ABC TRANSPORTER, ATP-BINDING PROTEIN"/>
    <property type="match status" value="1"/>
</dbReference>
<dbReference type="EMBL" id="JAMDMX010000021">
    <property type="protein sequence ID" value="MCY9692823.1"/>
    <property type="molecule type" value="Genomic_DNA"/>
</dbReference>
<dbReference type="Proteomes" id="UP001527099">
    <property type="component" value="Unassembled WGS sequence"/>
</dbReference>
<comment type="similarity">
    <text evidence="1">Belongs to the ABC transporter superfamily.</text>
</comment>
<dbReference type="GO" id="GO:0005524">
    <property type="term" value="F:ATP binding"/>
    <property type="evidence" value="ECO:0007669"/>
    <property type="project" value="UniProtKB-KW"/>
</dbReference>
<evidence type="ECO:0000256" key="1">
    <source>
        <dbReference type="ARBA" id="ARBA00005417"/>
    </source>
</evidence>
<name>A0ABT4G9M6_9BACL</name>
<protein>
    <submittedName>
        <fullName evidence="6">ABC transporter ATP-binding protein</fullName>
    </submittedName>
</protein>
<dbReference type="InterPro" id="IPR003439">
    <property type="entry name" value="ABC_transporter-like_ATP-bd"/>
</dbReference>
<dbReference type="Gene3D" id="3.40.50.300">
    <property type="entry name" value="P-loop containing nucleotide triphosphate hydrolases"/>
    <property type="match status" value="1"/>
</dbReference>